<organism evidence="3 4">
    <name type="scientific">Mesotoga prima</name>
    <dbReference type="NCBI Taxonomy" id="1184387"/>
    <lineage>
        <taxon>Bacteria</taxon>
        <taxon>Thermotogati</taxon>
        <taxon>Thermotogota</taxon>
        <taxon>Thermotogae</taxon>
        <taxon>Kosmotogales</taxon>
        <taxon>Kosmotogaceae</taxon>
        <taxon>Mesotoga</taxon>
    </lineage>
</organism>
<dbReference type="InterPro" id="IPR029063">
    <property type="entry name" value="SAM-dependent_MTases_sf"/>
</dbReference>
<accession>A0A117M2C0</accession>
<sequence>MEQQYDRRKLEQEFDSLPEASPIADIDPFKGDIIAMVGALALDFLELGADDVLLDIGTGRGRWAVAASPYCKKVIGIDISKRMLEDARMNVASAGAENVEFFRGSFEDPCEETDISQKNVNKIVAIYSLHHLTDSMKAEAISKLSAMLKRPGRIVVGDIMWFDDPGKYRDDWDEVYFDDSETDHPASISFMREIFEKSGAEEIEILQIHPLVGLICASFS</sequence>
<dbReference type="PATRIC" id="fig|1184387.3.peg.1346"/>
<evidence type="ECO:0000256" key="1">
    <source>
        <dbReference type="ARBA" id="ARBA00022679"/>
    </source>
</evidence>
<dbReference type="AlphaFoldDB" id="A0A117M2C0"/>
<dbReference type="GO" id="GO:0032259">
    <property type="term" value="P:methylation"/>
    <property type="evidence" value="ECO:0007669"/>
    <property type="project" value="UniProtKB-KW"/>
</dbReference>
<protein>
    <submittedName>
        <fullName evidence="3">Methyltransferase family protein</fullName>
    </submittedName>
</protein>
<gene>
    <name evidence="3" type="ORF">XD94_0942</name>
</gene>
<feature type="domain" description="Methyltransferase" evidence="2">
    <location>
        <begin position="54"/>
        <end position="152"/>
    </location>
</feature>
<dbReference type="Pfam" id="PF13649">
    <property type="entry name" value="Methyltransf_25"/>
    <property type="match status" value="1"/>
</dbReference>
<dbReference type="CDD" id="cd02440">
    <property type="entry name" value="AdoMet_MTases"/>
    <property type="match status" value="1"/>
</dbReference>
<dbReference type="PANTHER" id="PTHR43861">
    <property type="entry name" value="TRANS-ACONITATE 2-METHYLTRANSFERASE-RELATED"/>
    <property type="match status" value="1"/>
</dbReference>
<evidence type="ECO:0000259" key="2">
    <source>
        <dbReference type="Pfam" id="PF13649"/>
    </source>
</evidence>
<keyword evidence="1 3" id="KW-0808">Transferase</keyword>
<keyword evidence="3" id="KW-0489">Methyltransferase</keyword>
<dbReference type="GO" id="GO:0008168">
    <property type="term" value="F:methyltransferase activity"/>
    <property type="evidence" value="ECO:0007669"/>
    <property type="project" value="UniProtKB-KW"/>
</dbReference>
<dbReference type="SUPFAM" id="SSF53335">
    <property type="entry name" value="S-adenosyl-L-methionine-dependent methyltransferases"/>
    <property type="match status" value="1"/>
</dbReference>
<proteinExistence type="predicted"/>
<reference evidence="4" key="1">
    <citation type="journal article" date="2015" name="MBio">
        <title>Genome-Resolved Metagenomic Analysis Reveals Roles for Candidate Phyla and Other Microbial Community Members in Biogeochemical Transformations in Oil Reservoirs.</title>
        <authorList>
            <person name="Hu P."/>
            <person name="Tom L."/>
            <person name="Singh A."/>
            <person name="Thomas B.C."/>
            <person name="Baker B.J."/>
            <person name="Piceno Y.M."/>
            <person name="Andersen G.L."/>
            <person name="Banfield J.F."/>
        </authorList>
    </citation>
    <scope>NUCLEOTIDE SEQUENCE [LARGE SCALE GENOMIC DNA]</scope>
</reference>
<evidence type="ECO:0000313" key="3">
    <source>
        <dbReference type="EMBL" id="KUK80501.1"/>
    </source>
</evidence>
<name>A0A117M2C0_9BACT</name>
<dbReference type="Gene3D" id="3.40.50.150">
    <property type="entry name" value="Vaccinia Virus protein VP39"/>
    <property type="match status" value="1"/>
</dbReference>
<comment type="caution">
    <text evidence="3">The sequence shown here is derived from an EMBL/GenBank/DDBJ whole genome shotgun (WGS) entry which is preliminary data.</text>
</comment>
<evidence type="ECO:0000313" key="4">
    <source>
        <dbReference type="Proteomes" id="UP000054092"/>
    </source>
</evidence>
<dbReference type="Proteomes" id="UP000054092">
    <property type="component" value="Unassembled WGS sequence"/>
</dbReference>
<dbReference type="InterPro" id="IPR041698">
    <property type="entry name" value="Methyltransf_25"/>
</dbReference>
<dbReference type="EMBL" id="LGGP01000148">
    <property type="protein sequence ID" value="KUK80501.1"/>
    <property type="molecule type" value="Genomic_DNA"/>
</dbReference>